<evidence type="ECO:0000313" key="3">
    <source>
        <dbReference type="Proteomes" id="UP001341840"/>
    </source>
</evidence>
<keyword evidence="3" id="KW-1185">Reference proteome</keyword>
<organism evidence="2 3">
    <name type="scientific">Stylosanthes scabra</name>
    <dbReference type="NCBI Taxonomy" id="79078"/>
    <lineage>
        <taxon>Eukaryota</taxon>
        <taxon>Viridiplantae</taxon>
        <taxon>Streptophyta</taxon>
        <taxon>Embryophyta</taxon>
        <taxon>Tracheophyta</taxon>
        <taxon>Spermatophyta</taxon>
        <taxon>Magnoliopsida</taxon>
        <taxon>eudicotyledons</taxon>
        <taxon>Gunneridae</taxon>
        <taxon>Pentapetalae</taxon>
        <taxon>rosids</taxon>
        <taxon>fabids</taxon>
        <taxon>Fabales</taxon>
        <taxon>Fabaceae</taxon>
        <taxon>Papilionoideae</taxon>
        <taxon>50 kb inversion clade</taxon>
        <taxon>dalbergioids sensu lato</taxon>
        <taxon>Dalbergieae</taxon>
        <taxon>Pterocarpus clade</taxon>
        <taxon>Stylosanthes</taxon>
    </lineage>
</organism>
<gene>
    <name evidence="2" type="ORF">PIB30_048217</name>
</gene>
<feature type="compositionally biased region" description="Basic and acidic residues" evidence="1">
    <location>
        <begin position="9"/>
        <end position="25"/>
    </location>
</feature>
<protein>
    <submittedName>
        <fullName evidence="2">Uncharacterized protein</fullName>
    </submittedName>
</protein>
<accession>A0ABU6THB2</accession>
<name>A0ABU6THB2_9FABA</name>
<feature type="region of interest" description="Disordered" evidence="1">
    <location>
        <begin position="1"/>
        <end position="33"/>
    </location>
</feature>
<evidence type="ECO:0000313" key="2">
    <source>
        <dbReference type="EMBL" id="MED6147899.1"/>
    </source>
</evidence>
<comment type="caution">
    <text evidence="2">The sequence shown here is derived from an EMBL/GenBank/DDBJ whole genome shotgun (WGS) entry which is preliminary data.</text>
</comment>
<dbReference type="Proteomes" id="UP001341840">
    <property type="component" value="Unassembled WGS sequence"/>
</dbReference>
<reference evidence="2 3" key="1">
    <citation type="journal article" date="2023" name="Plants (Basel)">
        <title>Bridging the Gap: Combining Genomics and Transcriptomics Approaches to Understand Stylosanthes scabra, an Orphan Legume from the Brazilian Caatinga.</title>
        <authorList>
            <person name="Ferreira-Neto J.R.C."/>
            <person name="da Silva M.D."/>
            <person name="Binneck E."/>
            <person name="de Melo N.F."/>
            <person name="da Silva R.H."/>
            <person name="de Melo A.L.T.M."/>
            <person name="Pandolfi V."/>
            <person name="Bustamante F.O."/>
            <person name="Brasileiro-Vidal A.C."/>
            <person name="Benko-Iseppon A.M."/>
        </authorList>
    </citation>
    <scope>NUCLEOTIDE SEQUENCE [LARGE SCALE GENOMIC DNA]</scope>
    <source>
        <tissue evidence="2">Leaves</tissue>
    </source>
</reference>
<dbReference type="EMBL" id="JASCZI010090935">
    <property type="protein sequence ID" value="MED6147899.1"/>
    <property type="molecule type" value="Genomic_DNA"/>
</dbReference>
<evidence type="ECO:0000256" key="1">
    <source>
        <dbReference type="SAM" id="MobiDB-lite"/>
    </source>
</evidence>
<proteinExistence type="predicted"/>
<sequence length="209" mass="23012">MRGSGDAANRAHDDIHNERNVERDQNVNGGVGSKEVEAQITKNDHVECMGLRKLFGEKEIGETSNLSESCAFPPGFGPCFDEAHVHSDMHLDTASVLANPRVEAHIDDEDRAEALKTKELCKVGGIHFKIRNDEDLLVRLAGKKLQCKIRADGADNKPKQGRNNSVEVFMGSTEVESNVAYAGGTGWTIVFIEYVAVEESEEVLLRCLF</sequence>